<dbReference type="RefSeq" id="WP_047811269.1">
    <property type="nucleotide sequence ID" value="NZ_LDZY01000013.1"/>
</dbReference>
<dbReference type="SFLD" id="SFLDG01129">
    <property type="entry name" value="C1.5:_HAD__Beta-PGM__Phosphata"/>
    <property type="match status" value="1"/>
</dbReference>
<dbReference type="Pfam" id="PF13419">
    <property type="entry name" value="HAD_2"/>
    <property type="match status" value="1"/>
</dbReference>
<evidence type="ECO:0000313" key="1">
    <source>
        <dbReference type="EMBL" id="KLU64527.1"/>
    </source>
</evidence>
<dbReference type="STRING" id="476652.DEAC_c34730"/>
<dbReference type="InterPro" id="IPR006439">
    <property type="entry name" value="HAD-SF_hydro_IA"/>
</dbReference>
<keyword evidence="2" id="KW-1185">Reference proteome</keyword>
<dbReference type="AlphaFoldDB" id="A0A0J1FMG5"/>
<dbReference type="SUPFAM" id="SSF56784">
    <property type="entry name" value="HAD-like"/>
    <property type="match status" value="1"/>
</dbReference>
<name>A0A0J1FMG5_9FIRM</name>
<protein>
    <submittedName>
        <fullName evidence="1">Phosphoglycolate phosphatase</fullName>
        <ecNumber evidence="1">3.1.3.18</ecNumber>
    </submittedName>
</protein>
<dbReference type="InterPro" id="IPR036412">
    <property type="entry name" value="HAD-like_sf"/>
</dbReference>
<dbReference type="EMBL" id="LDZY01000013">
    <property type="protein sequence ID" value="KLU64527.1"/>
    <property type="molecule type" value="Genomic_DNA"/>
</dbReference>
<dbReference type="InterPro" id="IPR041492">
    <property type="entry name" value="HAD_2"/>
</dbReference>
<dbReference type="SFLD" id="SFLDS00003">
    <property type="entry name" value="Haloacid_Dehalogenase"/>
    <property type="match status" value="1"/>
</dbReference>
<dbReference type="Proteomes" id="UP000036356">
    <property type="component" value="Unassembled WGS sequence"/>
</dbReference>
<comment type="caution">
    <text evidence="1">The sequence shown here is derived from an EMBL/GenBank/DDBJ whole genome shotgun (WGS) entry which is preliminary data.</text>
</comment>
<dbReference type="InterPro" id="IPR050155">
    <property type="entry name" value="HAD-like_hydrolase_sf"/>
</dbReference>
<proteinExistence type="predicted"/>
<dbReference type="NCBIfam" id="TIGR01549">
    <property type="entry name" value="HAD-SF-IA-v1"/>
    <property type="match status" value="1"/>
</dbReference>
<sequence length="214" mass="24412">MSIDSIIFDLDGTLWNSIAGICEAWKTVLANYPNITTVITPEDMERCMGLPMDEIRKRLFPDLDEKFQIKLLEEFCETEQVFLGEHGGILFPKLEETLKELSKKYKLFIVSNCQDGYIQCFFKAHNLSEYFDDFECWGATGLSKGENNKLIMKRNKLKKPIYVGDTNGDAESAKVAGIPFVYASYGFGNVEEYDYAIDSFEELLTLSNHKTITS</sequence>
<gene>
    <name evidence="1" type="primary">gph_2</name>
    <name evidence="1" type="ORF">DEAC_c34730</name>
</gene>
<keyword evidence="1" id="KW-0378">Hydrolase</keyword>
<dbReference type="InterPro" id="IPR023214">
    <property type="entry name" value="HAD_sf"/>
</dbReference>
<dbReference type="InterPro" id="IPR023198">
    <property type="entry name" value="PGP-like_dom2"/>
</dbReference>
<dbReference type="GO" id="GO:0006281">
    <property type="term" value="P:DNA repair"/>
    <property type="evidence" value="ECO:0007669"/>
    <property type="project" value="TreeGrafter"/>
</dbReference>
<organism evidence="1 2">
    <name type="scientific">Desulfosporosinus acididurans</name>
    <dbReference type="NCBI Taxonomy" id="476652"/>
    <lineage>
        <taxon>Bacteria</taxon>
        <taxon>Bacillati</taxon>
        <taxon>Bacillota</taxon>
        <taxon>Clostridia</taxon>
        <taxon>Eubacteriales</taxon>
        <taxon>Desulfitobacteriaceae</taxon>
        <taxon>Desulfosporosinus</taxon>
    </lineage>
</organism>
<reference evidence="1 2" key="1">
    <citation type="submission" date="2015-06" db="EMBL/GenBank/DDBJ databases">
        <title>Draft genome of the moderately acidophilic sulfate reducer Candidatus Desulfosporosinus acididurans strain M1.</title>
        <authorList>
            <person name="Poehlein A."/>
            <person name="Petzsch P."/>
            <person name="Johnson B.D."/>
            <person name="Schloemann M."/>
            <person name="Daniel R."/>
            <person name="Muehling M."/>
        </authorList>
    </citation>
    <scope>NUCLEOTIDE SEQUENCE [LARGE SCALE GENOMIC DNA]</scope>
    <source>
        <strain evidence="1 2">M1</strain>
    </source>
</reference>
<accession>A0A0J1FMG5</accession>
<dbReference type="GO" id="GO:0008967">
    <property type="term" value="F:phosphoglycolate phosphatase activity"/>
    <property type="evidence" value="ECO:0007669"/>
    <property type="project" value="UniProtKB-EC"/>
</dbReference>
<evidence type="ECO:0000313" key="2">
    <source>
        <dbReference type="Proteomes" id="UP000036356"/>
    </source>
</evidence>
<dbReference type="EC" id="3.1.3.18" evidence="1"/>
<dbReference type="PANTHER" id="PTHR43434:SF1">
    <property type="entry name" value="PHOSPHOGLYCOLATE PHOSPHATASE"/>
    <property type="match status" value="1"/>
</dbReference>
<dbReference type="PATRIC" id="fig|476652.3.peg.3665"/>
<dbReference type="Gene3D" id="3.40.50.1000">
    <property type="entry name" value="HAD superfamily/HAD-like"/>
    <property type="match status" value="1"/>
</dbReference>
<dbReference type="Gene3D" id="1.10.150.240">
    <property type="entry name" value="Putative phosphatase, domain 2"/>
    <property type="match status" value="1"/>
</dbReference>
<dbReference type="PANTHER" id="PTHR43434">
    <property type="entry name" value="PHOSPHOGLYCOLATE PHOSPHATASE"/>
    <property type="match status" value="1"/>
</dbReference>